<protein>
    <recommendedName>
        <fullName evidence="3">Phage tail tape measure protein domain-containing protein</fullName>
    </recommendedName>
</protein>
<dbReference type="Proteomes" id="UP000321659">
    <property type="component" value="Unassembled WGS sequence"/>
</dbReference>
<feature type="region of interest" description="Disordered" evidence="2">
    <location>
        <begin position="1071"/>
        <end position="1100"/>
    </location>
</feature>
<evidence type="ECO:0000259" key="3">
    <source>
        <dbReference type="Pfam" id="PF10145"/>
    </source>
</evidence>
<feature type="compositionally biased region" description="Basic and acidic residues" evidence="2">
    <location>
        <begin position="683"/>
        <end position="711"/>
    </location>
</feature>
<dbReference type="EMBL" id="SRRQ01000019">
    <property type="protein sequence ID" value="TWW10211.1"/>
    <property type="molecule type" value="Genomic_DNA"/>
</dbReference>
<evidence type="ECO:0000313" key="5">
    <source>
        <dbReference type="Proteomes" id="UP000321659"/>
    </source>
</evidence>
<keyword evidence="1" id="KW-1188">Viral release from host cell</keyword>
<name>A0A5C6MBJ0_9LACO</name>
<comment type="caution">
    <text evidence="4">The sequence shown here is derived from an EMBL/GenBank/DDBJ whole genome shotgun (WGS) entry which is preliminary data.</text>
</comment>
<feature type="domain" description="Phage tail tape measure protein" evidence="3">
    <location>
        <begin position="204"/>
        <end position="409"/>
    </location>
</feature>
<dbReference type="InterPro" id="IPR010090">
    <property type="entry name" value="Phage_tape_meas"/>
</dbReference>
<dbReference type="RefSeq" id="WP_146303347.1">
    <property type="nucleotide sequence ID" value="NZ_JANXKZ010000002.1"/>
</dbReference>
<dbReference type="NCBIfam" id="TIGR01760">
    <property type="entry name" value="tape_meas_TP901"/>
    <property type="match status" value="1"/>
</dbReference>
<feature type="region of interest" description="Disordered" evidence="2">
    <location>
        <begin position="680"/>
        <end position="711"/>
    </location>
</feature>
<proteinExistence type="predicted"/>
<evidence type="ECO:0000256" key="1">
    <source>
        <dbReference type="ARBA" id="ARBA00022612"/>
    </source>
</evidence>
<organism evidence="4 5">
    <name type="scientific">Dellaglioa algida</name>
    <dbReference type="NCBI Taxonomy" id="105612"/>
    <lineage>
        <taxon>Bacteria</taxon>
        <taxon>Bacillati</taxon>
        <taxon>Bacillota</taxon>
        <taxon>Bacilli</taxon>
        <taxon>Lactobacillales</taxon>
        <taxon>Lactobacillaceae</taxon>
        <taxon>Dellaglioa</taxon>
    </lineage>
</organism>
<evidence type="ECO:0000256" key="2">
    <source>
        <dbReference type="SAM" id="MobiDB-lite"/>
    </source>
</evidence>
<accession>A0A5C6MBJ0</accession>
<dbReference type="Pfam" id="PF10145">
    <property type="entry name" value="PhageMin_Tail"/>
    <property type="match status" value="1"/>
</dbReference>
<evidence type="ECO:0000313" key="4">
    <source>
        <dbReference type="EMBL" id="TWW10211.1"/>
    </source>
</evidence>
<dbReference type="PANTHER" id="PTHR37813">
    <property type="entry name" value="FELS-2 PROPHAGE PROTEIN"/>
    <property type="match status" value="1"/>
</dbReference>
<reference evidence="4 5" key="1">
    <citation type="submission" date="2019-04" db="EMBL/GenBank/DDBJ databases">
        <title>In vitro growth and metabolic characteristics of meat-borne Lactobacillus algidus strains.</title>
        <authorList>
            <person name="Sade E."/>
            <person name="Per J."/>
            <person name="Tytti H."/>
            <person name="Johanna B.K."/>
        </authorList>
    </citation>
    <scope>NUCLEOTIDE SEQUENCE [LARGE SCALE GENOMIC DNA]</scope>
    <source>
        <strain evidence="4 5">LTS37-1</strain>
    </source>
</reference>
<dbReference type="PANTHER" id="PTHR37813:SF1">
    <property type="entry name" value="FELS-2 PROPHAGE PROTEIN"/>
    <property type="match status" value="1"/>
</dbReference>
<gene>
    <name evidence="4" type="ORF">LABALGLTS371_15470</name>
</gene>
<sequence length="1297" mass="138793">MAGQLGHIAATAELNVNPFIQSTKVLERSIKTTSQAMRAQEVAYKNSGNSLNSLTASHKMAGRQLNQYDALLKKQNAEYTVMKNKIGDVNNATDKEKQMLANKATQINKTTAQMEGLRGKYSSMSKTIATQNSLWTKSGNVISSAGEKMTKASGSMRTFSTVGAVGLGVAVNSALKFDNEIKSMGALLGTTGSTLKNQLAGISEASKKWSVEYGVSTSAINEGMSELIKKGYSYNQAMGAMPSILNAATASNEDFNDVMTVSTSVLEQFGLKANDSATMLKNTQRVTDSLTFVANETSTSFGGLGAAMEYVGPVANGLGMSVEETSAALGEMSQQGIDGEKAGTSLRGALSQLLNPSAQNEVAFKKLGVSVKDFKNGTLDLPGILDKINTNTKGMTKQQKSATVAMAFGTQAQTGMNAMLSQGGEKLRELTKETKNAKGYTKSLAETMNNTAQANVKKFKESLNVLGIEVGAKLIPKLKPLISNLSDAVTWFSKLDDNTLSTIVTVGALTVALGPALGVLGKLASGVGLVHTAFGKLSGVLNSTKLATTATEFKGVEGAAAGVGSKVGLLPGLFTPAGLAIAGVTVVAVAGVAAWELWGKKAVESSQKTGRWGTDVSDATDKSLTKMSEFTTKTSAGLDLVSNGSKTAAGHLGKNFHDAFEQMKTDSGKTIEKMKQDVASLDENDKTEAKKRIDQKKSENERILSENDKTSKKVQSILTNASKEKRNLTNDENIYIKSAQQKMASDELDILGISTSKQKKIRQALTGDISKMNNDQLSVASKALEDGYQKEADFVNKKTAIYKKSYEDGTISKKTYNAKMKELNSQQTNTSETYAARNVEILRKMGFSEVDIAKSIKAEYGVSLESVNKKTEEMAKAARKSGSDMIAITANMSTKSRSAADAWNNLVFDSKTGKVTTNMDKVIGDSIKTKAGWDNLLFITKDANLSSNAKLKVAEATIAAGKWNELPIKTQKLLATNKDVLAKLVEAGISIDGYDTKVTPDIKKLKGDNGQIIGVVNTATGKITTYDKKKPSEKILKANGVDVDNKTKNATGKVDWFNNFPLITKKLNASDNTSGKAKTAGSNLSNFNRNNPRGKSLKASDNASYNANKATGSVSAFQRKRDHTVTLTTKHTSIFTTISNYIKKHFERGTNSAPGGSAMVNDASGSNYQEMIQLPNGQRIMPQGRNVTMGIPKGSRVFTATQTKNMLRNVENSGAGSTLRQFNDVRQKETTATANIDLSGLNNQIEKLTKIMKQGMSNQKDGDVVINMNANIDGEQDIKQISKSLGFAIQRERRGSM</sequence>